<dbReference type="SUPFAM" id="SSF56059">
    <property type="entry name" value="Glutathione synthetase ATP-binding domain-like"/>
    <property type="match status" value="1"/>
</dbReference>
<name>A0ABR6WYV2_9FIRM</name>
<dbReference type="Gene3D" id="3.30.470.20">
    <property type="entry name" value="ATP-grasp fold, B domain"/>
    <property type="match status" value="1"/>
</dbReference>
<dbReference type="RefSeq" id="WP_186843505.1">
    <property type="nucleotide sequence ID" value="NZ_WJBC01000039.1"/>
</dbReference>
<dbReference type="InterPro" id="IPR013815">
    <property type="entry name" value="ATP_grasp_subdomain_1"/>
</dbReference>
<keyword evidence="2 4" id="KW-0547">Nucleotide-binding</keyword>
<keyword evidence="7" id="KW-1185">Reference proteome</keyword>
<dbReference type="InterPro" id="IPR052032">
    <property type="entry name" value="ATP-dep_AA_Ligase"/>
</dbReference>
<organism evidence="6 7">
    <name type="scientific">Acetobacterium fimetarium</name>
    <dbReference type="NCBI Taxonomy" id="52691"/>
    <lineage>
        <taxon>Bacteria</taxon>
        <taxon>Bacillati</taxon>
        <taxon>Bacillota</taxon>
        <taxon>Clostridia</taxon>
        <taxon>Eubacteriales</taxon>
        <taxon>Eubacteriaceae</taxon>
        <taxon>Acetobacterium</taxon>
    </lineage>
</organism>
<dbReference type="InterPro" id="IPR016185">
    <property type="entry name" value="PreATP-grasp_dom_sf"/>
</dbReference>
<dbReference type="PANTHER" id="PTHR43585:SF2">
    <property type="entry name" value="ATP-GRASP ENZYME FSQD"/>
    <property type="match status" value="1"/>
</dbReference>
<dbReference type="Gene3D" id="3.30.1490.20">
    <property type="entry name" value="ATP-grasp fold, A domain"/>
    <property type="match status" value="1"/>
</dbReference>
<evidence type="ECO:0000256" key="2">
    <source>
        <dbReference type="ARBA" id="ARBA00022741"/>
    </source>
</evidence>
<keyword evidence="3 4" id="KW-0067">ATP-binding</keyword>
<keyword evidence="1" id="KW-0436">Ligase</keyword>
<dbReference type="PROSITE" id="PS50975">
    <property type="entry name" value="ATP_GRASP"/>
    <property type="match status" value="1"/>
</dbReference>
<dbReference type="Pfam" id="PF13535">
    <property type="entry name" value="ATP-grasp_4"/>
    <property type="match status" value="1"/>
</dbReference>
<evidence type="ECO:0000259" key="5">
    <source>
        <dbReference type="PROSITE" id="PS50975"/>
    </source>
</evidence>
<dbReference type="InterPro" id="IPR040570">
    <property type="entry name" value="LAL_C2"/>
</dbReference>
<evidence type="ECO:0000313" key="6">
    <source>
        <dbReference type="EMBL" id="MBC3805618.1"/>
    </source>
</evidence>
<dbReference type="InterPro" id="IPR011761">
    <property type="entry name" value="ATP-grasp"/>
</dbReference>
<dbReference type="Proteomes" id="UP000603234">
    <property type="component" value="Unassembled WGS sequence"/>
</dbReference>
<evidence type="ECO:0000313" key="7">
    <source>
        <dbReference type="Proteomes" id="UP000603234"/>
    </source>
</evidence>
<feature type="domain" description="ATP-grasp" evidence="5">
    <location>
        <begin position="108"/>
        <end position="300"/>
    </location>
</feature>
<evidence type="ECO:0000256" key="1">
    <source>
        <dbReference type="ARBA" id="ARBA00022598"/>
    </source>
</evidence>
<proteinExistence type="predicted"/>
<dbReference type="EMBL" id="WJBC01000039">
    <property type="protein sequence ID" value="MBC3805618.1"/>
    <property type="molecule type" value="Genomic_DNA"/>
</dbReference>
<gene>
    <name evidence="6" type="ORF">GH808_14505</name>
</gene>
<dbReference type="PANTHER" id="PTHR43585">
    <property type="entry name" value="FUMIPYRROLE BIOSYNTHESIS PROTEIN C"/>
    <property type="match status" value="1"/>
</dbReference>
<dbReference type="SUPFAM" id="SSF52440">
    <property type="entry name" value="PreATP-grasp domain"/>
    <property type="match status" value="1"/>
</dbReference>
<dbReference type="Gene3D" id="3.40.50.20">
    <property type="match status" value="1"/>
</dbReference>
<accession>A0ABR6WYV2</accession>
<evidence type="ECO:0000256" key="3">
    <source>
        <dbReference type="ARBA" id="ARBA00022840"/>
    </source>
</evidence>
<sequence>MKKILIIGAGFLQSFVIKKAKEIGYYTIAIDKNPNSLGFKYADEYGVVDIVDQQACLKFAKEKKVDGVMTAATDYGVLSTAFIAQQMNLPGIKYDTAKVVKNKYLVRHLLYEKKIDDISQYYEISDIEDLSGIIENIHYPVMVKPCDGSGSKAVKRANSKNELKDACTEAINASLIKKALIEDFIDGKEYGVDSFIYNGEVYVLGVMGKYMTSPPDYAELGHMMPSNLDIESRLREIVKNAVQVLGINFGAVNMDVLVTKENRVCIVDVGARMGGNLIGSHIIPIKTGIDYMGSIIKASVGDEIDLSVKNPQPCVATKVLALKPGKIAGLPDFNAIQEECKVVVYHHLEIGDTIRAYHNNLDGCGYVLAISEDRRKAIENVELARKLIDDGVVRVSYL</sequence>
<reference evidence="6 7" key="1">
    <citation type="journal article" date="2020" name="mSystems">
        <title>Defining Genomic and Predicted Metabolic Features of the Acetobacterium Genus.</title>
        <authorList>
            <person name="Ross D.E."/>
            <person name="Marshall C.W."/>
            <person name="Gulliver D."/>
            <person name="May H.D."/>
            <person name="Norman R.S."/>
        </authorList>
    </citation>
    <scope>NUCLEOTIDE SEQUENCE [LARGE SCALE GENOMIC DNA]</scope>
    <source>
        <strain evidence="6 7">DSM 8238</strain>
    </source>
</reference>
<dbReference type="Pfam" id="PF18603">
    <property type="entry name" value="LAL_C2"/>
    <property type="match status" value="1"/>
</dbReference>
<comment type="caution">
    <text evidence="6">The sequence shown here is derived from an EMBL/GenBank/DDBJ whole genome shotgun (WGS) entry which is preliminary data.</text>
</comment>
<protein>
    <submittedName>
        <fullName evidence="6">ATP-grasp domain-containing protein</fullName>
    </submittedName>
</protein>
<evidence type="ECO:0000256" key="4">
    <source>
        <dbReference type="PROSITE-ProRule" id="PRU00409"/>
    </source>
</evidence>